<keyword evidence="3" id="KW-0676">Redox-active center</keyword>
<dbReference type="EMBL" id="JAFIRA010000001">
    <property type="protein sequence ID" value="MCJ2541447.1"/>
    <property type="molecule type" value="Genomic_DNA"/>
</dbReference>
<evidence type="ECO:0000313" key="5">
    <source>
        <dbReference type="EMBL" id="MCJ2541447.1"/>
    </source>
</evidence>
<dbReference type="RefSeq" id="WP_244348443.1">
    <property type="nucleotide sequence ID" value="NZ_JAFIRA010000001.1"/>
</dbReference>
<dbReference type="Proteomes" id="UP000830835">
    <property type="component" value="Unassembled WGS sequence"/>
</dbReference>
<keyword evidence="6" id="KW-1185">Reference proteome</keyword>
<dbReference type="InterPro" id="IPR000866">
    <property type="entry name" value="AhpC/TSA"/>
</dbReference>
<dbReference type="PANTHER" id="PTHR43110">
    <property type="entry name" value="THIOL PEROXIDASE"/>
    <property type="match status" value="1"/>
</dbReference>
<protein>
    <submittedName>
        <fullName evidence="5">Redoxin domain-containing protein</fullName>
    </submittedName>
</protein>
<dbReference type="Gene3D" id="3.40.30.10">
    <property type="entry name" value="Glutaredoxin"/>
    <property type="match status" value="1"/>
</dbReference>
<accession>A0ABT0C6M4</accession>
<dbReference type="CDD" id="cd02970">
    <property type="entry name" value="PRX_like2"/>
    <property type="match status" value="1"/>
</dbReference>
<keyword evidence="1" id="KW-0575">Peroxidase</keyword>
<dbReference type="Pfam" id="PF00578">
    <property type="entry name" value="AhpC-TSA"/>
    <property type="match status" value="1"/>
</dbReference>
<evidence type="ECO:0000256" key="3">
    <source>
        <dbReference type="ARBA" id="ARBA00023284"/>
    </source>
</evidence>
<dbReference type="SUPFAM" id="SSF52833">
    <property type="entry name" value="Thioredoxin-like"/>
    <property type="match status" value="1"/>
</dbReference>
<proteinExistence type="predicted"/>
<gene>
    <name evidence="5" type="ORF">JX360_00760</name>
</gene>
<evidence type="ECO:0000256" key="1">
    <source>
        <dbReference type="ARBA" id="ARBA00022559"/>
    </source>
</evidence>
<evidence type="ECO:0000313" key="6">
    <source>
        <dbReference type="Proteomes" id="UP000830835"/>
    </source>
</evidence>
<keyword evidence="2" id="KW-0049">Antioxidant</keyword>
<comment type="caution">
    <text evidence="5">The sequence shown here is derived from an EMBL/GenBank/DDBJ whole genome shotgun (WGS) entry which is preliminary data.</text>
</comment>
<dbReference type="PANTHER" id="PTHR43110:SF1">
    <property type="entry name" value="THIOL PEROXIDASE"/>
    <property type="match status" value="1"/>
</dbReference>
<evidence type="ECO:0000256" key="2">
    <source>
        <dbReference type="ARBA" id="ARBA00022862"/>
    </source>
</evidence>
<keyword evidence="1" id="KW-0560">Oxidoreductase</keyword>
<evidence type="ECO:0000259" key="4">
    <source>
        <dbReference type="PROSITE" id="PS51352"/>
    </source>
</evidence>
<organism evidence="5 6">
    <name type="scientific">Thermostichus vulcanus str. 'Rupite'</name>
    <dbReference type="NCBI Taxonomy" id="2813851"/>
    <lineage>
        <taxon>Bacteria</taxon>
        <taxon>Bacillati</taxon>
        <taxon>Cyanobacteriota</taxon>
        <taxon>Cyanophyceae</taxon>
        <taxon>Thermostichales</taxon>
        <taxon>Thermostichaceae</taxon>
        <taxon>Thermostichus</taxon>
    </lineage>
</organism>
<dbReference type="PROSITE" id="PS51352">
    <property type="entry name" value="THIOREDOXIN_2"/>
    <property type="match status" value="1"/>
</dbReference>
<dbReference type="InterPro" id="IPR036249">
    <property type="entry name" value="Thioredoxin-like_sf"/>
</dbReference>
<reference evidence="5" key="1">
    <citation type="submission" date="2021-02" db="EMBL/GenBank/DDBJ databases">
        <title>The CRISPR/cas machinery reduction and long-range gene transfer in the hot spring cyanobacterium Synechococcus.</title>
        <authorList>
            <person name="Dvorak P."/>
            <person name="Jahodarova E."/>
            <person name="Hasler P."/>
            <person name="Poulickova A."/>
        </authorList>
    </citation>
    <scope>NUCLEOTIDE SEQUENCE</scope>
    <source>
        <strain evidence="5">Rupite</strain>
    </source>
</reference>
<name>A0ABT0C6M4_THEVL</name>
<sequence length="193" mass="21668">MTSNTGLFNRRFADNFIPQPANTSLEIGQLTPDFQLPRVQGDPVRLSDYRGQQPVVLAFTRIFTEKLFCPLCYPHIQDLKARYAEIQALGAELLMITSTDPVQSELIQKDLQLPYPLLVDPDCTTFRLYGVGQALGAPLPGQFVLDQAGKLRYKHLFSFADPNADTDEVLRVLREGLETGWDGTRKVSPIPFL</sequence>
<dbReference type="InterPro" id="IPR013766">
    <property type="entry name" value="Thioredoxin_domain"/>
</dbReference>
<dbReference type="InterPro" id="IPR050455">
    <property type="entry name" value="Tpx_Peroxidase_subfamily"/>
</dbReference>
<feature type="domain" description="Thioredoxin" evidence="4">
    <location>
        <begin position="25"/>
        <end position="178"/>
    </location>
</feature>